<gene>
    <name evidence="2" type="ORF">DCW48_02895</name>
</gene>
<dbReference type="STRING" id="1132855.GCA_000384255_02202"/>
<accession>A0A351R9A2</accession>
<evidence type="ECO:0000313" key="3">
    <source>
        <dbReference type="Proteomes" id="UP000264313"/>
    </source>
</evidence>
<feature type="chain" id="PRO_5016725950" description="Lipoprotein" evidence="1">
    <location>
        <begin position="22"/>
        <end position="173"/>
    </location>
</feature>
<dbReference type="EMBL" id="DNAA01000067">
    <property type="protein sequence ID" value="HBA08623.1"/>
    <property type="molecule type" value="Genomic_DNA"/>
</dbReference>
<dbReference type="PROSITE" id="PS51257">
    <property type="entry name" value="PROKAR_LIPOPROTEIN"/>
    <property type="match status" value="1"/>
</dbReference>
<evidence type="ECO:0000313" key="2">
    <source>
        <dbReference type="EMBL" id="HBA08623.1"/>
    </source>
</evidence>
<sequence>MKKLFQYSSLVLILMIFSGCASLTKDTYQRMQIETYSKDNSFVSNAKCRAKNEYGDWVAFTSGTLTIHRSDQNLLVTCEKDGELTGYATVISRANDGMIGNVFFGGGVGALLDHHNGNAYSYPDWIRIIMGENLVFDRWGSKSGQVVLGKPAVEPPSSSDKTTIVDNIRNFLP</sequence>
<dbReference type="AlphaFoldDB" id="A0A351R9A2"/>
<proteinExistence type="predicted"/>
<organism evidence="2 3">
    <name type="scientific">Methylotenera mobilis</name>
    <dbReference type="NCBI Taxonomy" id="359408"/>
    <lineage>
        <taxon>Bacteria</taxon>
        <taxon>Pseudomonadati</taxon>
        <taxon>Pseudomonadota</taxon>
        <taxon>Betaproteobacteria</taxon>
        <taxon>Nitrosomonadales</taxon>
        <taxon>Methylophilaceae</taxon>
        <taxon>Methylotenera</taxon>
    </lineage>
</organism>
<dbReference type="Proteomes" id="UP000264313">
    <property type="component" value="Unassembled WGS sequence"/>
</dbReference>
<protein>
    <recommendedName>
        <fullName evidence="4">Lipoprotein</fullName>
    </recommendedName>
</protein>
<comment type="caution">
    <text evidence="2">The sequence shown here is derived from an EMBL/GenBank/DDBJ whole genome shotgun (WGS) entry which is preliminary data.</text>
</comment>
<name>A0A351R9A2_9PROT</name>
<keyword evidence="1" id="KW-0732">Signal</keyword>
<feature type="signal peptide" evidence="1">
    <location>
        <begin position="1"/>
        <end position="21"/>
    </location>
</feature>
<evidence type="ECO:0008006" key="4">
    <source>
        <dbReference type="Google" id="ProtNLM"/>
    </source>
</evidence>
<reference evidence="2 3" key="1">
    <citation type="journal article" date="2018" name="Nat. Biotechnol.">
        <title>A standardized bacterial taxonomy based on genome phylogeny substantially revises the tree of life.</title>
        <authorList>
            <person name="Parks D.H."/>
            <person name="Chuvochina M."/>
            <person name="Waite D.W."/>
            <person name="Rinke C."/>
            <person name="Skarshewski A."/>
            <person name="Chaumeil P.A."/>
            <person name="Hugenholtz P."/>
        </authorList>
    </citation>
    <scope>NUCLEOTIDE SEQUENCE [LARGE SCALE GENOMIC DNA]</scope>
    <source>
        <strain evidence="2">UBA9958</strain>
    </source>
</reference>
<evidence type="ECO:0000256" key="1">
    <source>
        <dbReference type="SAM" id="SignalP"/>
    </source>
</evidence>